<accession>A0A699UML9</accession>
<sequence>MRWLTSRPKFRAGTLPNVRQGTVRQLHYFLALGHVPYRAVTFYPGAARAGRRHDADYAGHKRPAAEATHLAPDGQRNGHHGGL</sequence>
<gene>
    <name evidence="2" type="ORF">Tci_895332</name>
</gene>
<feature type="region of interest" description="Disordered" evidence="1">
    <location>
        <begin position="51"/>
        <end position="83"/>
    </location>
</feature>
<reference evidence="2" key="1">
    <citation type="journal article" date="2019" name="Sci. Rep.">
        <title>Draft genome of Tanacetum cinerariifolium, the natural source of mosquito coil.</title>
        <authorList>
            <person name="Yamashiro T."/>
            <person name="Shiraishi A."/>
            <person name="Satake H."/>
            <person name="Nakayama K."/>
        </authorList>
    </citation>
    <scope>NUCLEOTIDE SEQUENCE</scope>
</reference>
<proteinExistence type="predicted"/>
<organism evidence="2">
    <name type="scientific">Tanacetum cinerariifolium</name>
    <name type="common">Dalmatian daisy</name>
    <name type="synonym">Chrysanthemum cinerariifolium</name>
    <dbReference type="NCBI Taxonomy" id="118510"/>
    <lineage>
        <taxon>Eukaryota</taxon>
        <taxon>Viridiplantae</taxon>
        <taxon>Streptophyta</taxon>
        <taxon>Embryophyta</taxon>
        <taxon>Tracheophyta</taxon>
        <taxon>Spermatophyta</taxon>
        <taxon>Magnoliopsida</taxon>
        <taxon>eudicotyledons</taxon>
        <taxon>Gunneridae</taxon>
        <taxon>Pentapetalae</taxon>
        <taxon>asterids</taxon>
        <taxon>campanulids</taxon>
        <taxon>Asterales</taxon>
        <taxon>Asteraceae</taxon>
        <taxon>Asteroideae</taxon>
        <taxon>Anthemideae</taxon>
        <taxon>Anthemidinae</taxon>
        <taxon>Tanacetum</taxon>
    </lineage>
</organism>
<dbReference type="AlphaFoldDB" id="A0A699UML9"/>
<comment type="caution">
    <text evidence="2">The sequence shown here is derived from an EMBL/GenBank/DDBJ whole genome shotgun (WGS) entry which is preliminary data.</text>
</comment>
<evidence type="ECO:0000256" key="1">
    <source>
        <dbReference type="SAM" id="MobiDB-lite"/>
    </source>
</evidence>
<evidence type="ECO:0000313" key="2">
    <source>
        <dbReference type="EMBL" id="GFD23363.1"/>
    </source>
</evidence>
<dbReference type="EMBL" id="BKCJ011344198">
    <property type="protein sequence ID" value="GFD23363.1"/>
    <property type="molecule type" value="Genomic_DNA"/>
</dbReference>
<protein>
    <submittedName>
        <fullName evidence="2">Uncharacterized protein</fullName>
    </submittedName>
</protein>
<name>A0A699UML9_TANCI</name>